<dbReference type="Gene3D" id="3.20.20.100">
    <property type="entry name" value="NADP-dependent oxidoreductase domain"/>
    <property type="match status" value="1"/>
</dbReference>
<dbReference type="PANTHER" id="PTHR43625:SF78">
    <property type="entry name" value="PYRIDOXAL REDUCTASE-RELATED"/>
    <property type="match status" value="1"/>
</dbReference>
<dbReference type="CDD" id="cd19077">
    <property type="entry name" value="AKR_AKR8A1-2"/>
    <property type="match status" value="1"/>
</dbReference>
<dbReference type="InParanoid" id="A0A423WKN9"/>
<feature type="domain" description="NADP-dependent oxidoreductase" evidence="2">
    <location>
        <begin position="13"/>
        <end position="311"/>
    </location>
</feature>
<name>A0A423WKN9_9PEZI</name>
<keyword evidence="4" id="KW-1185">Reference proteome</keyword>
<dbReference type="GO" id="GO:0016491">
    <property type="term" value="F:oxidoreductase activity"/>
    <property type="evidence" value="ECO:0007669"/>
    <property type="project" value="UniProtKB-KW"/>
</dbReference>
<dbReference type="OrthoDB" id="37537at2759"/>
<dbReference type="GO" id="GO:0005737">
    <property type="term" value="C:cytoplasm"/>
    <property type="evidence" value="ECO:0007669"/>
    <property type="project" value="TreeGrafter"/>
</dbReference>
<dbReference type="AlphaFoldDB" id="A0A423WKN9"/>
<evidence type="ECO:0000313" key="3">
    <source>
        <dbReference type="EMBL" id="ROW03898.1"/>
    </source>
</evidence>
<comment type="caution">
    <text evidence="3">The sequence shown here is derived from an EMBL/GenBank/DDBJ whole genome shotgun (WGS) entry which is preliminary data.</text>
</comment>
<dbReference type="InterPro" id="IPR036812">
    <property type="entry name" value="NAD(P)_OxRdtase_dom_sf"/>
</dbReference>
<dbReference type="Pfam" id="PF00248">
    <property type="entry name" value="Aldo_ket_red"/>
    <property type="match status" value="1"/>
</dbReference>
<evidence type="ECO:0000259" key="2">
    <source>
        <dbReference type="Pfam" id="PF00248"/>
    </source>
</evidence>
<dbReference type="STRING" id="1230097.A0A423WKN9"/>
<organism evidence="3 4">
    <name type="scientific">Cytospora leucostoma</name>
    <dbReference type="NCBI Taxonomy" id="1230097"/>
    <lineage>
        <taxon>Eukaryota</taxon>
        <taxon>Fungi</taxon>
        <taxon>Dikarya</taxon>
        <taxon>Ascomycota</taxon>
        <taxon>Pezizomycotina</taxon>
        <taxon>Sordariomycetes</taxon>
        <taxon>Sordariomycetidae</taxon>
        <taxon>Diaporthales</taxon>
        <taxon>Cytosporaceae</taxon>
        <taxon>Cytospora</taxon>
    </lineage>
</organism>
<evidence type="ECO:0000313" key="4">
    <source>
        <dbReference type="Proteomes" id="UP000285146"/>
    </source>
</evidence>
<dbReference type="EMBL" id="LKEB01000048">
    <property type="protein sequence ID" value="ROW03898.1"/>
    <property type="molecule type" value="Genomic_DNA"/>
</dbReference>
<gene>
    <name evidence="3" type="ORF">VPNG_07308</name>
</gene>
<dbReference type="InterPro" id="IPR050791">
    <property type="entry name" value="Aldo-Keto_reductase"/>
</dbReference>
<dbReference type="FunCoup" id="A0A423WKN9">
    <property type="interactions" value="33"/>
</dbReference>
<dbReference type="InterPro" id="IPR023210">
    <property type="entry name" value="NADP_OxRdtase_dom"/>
</dbReference>
<accession>A0A423WKN9</accession>
<dbReference type="SUPFAM" id="SSF51430">
    <property type="entry name" value="NAD(P)-linked oxidoreductase"/>
    <property type="match status" value="1"/>
</dbReference>
<dbReference type="Proteomes" id="UP000285146">
    <property type="component" value="Unassembled WGS sequence"/>
</dbReference>
<proteinExistence type="predicted"/>
<dbReference type="PANTHER" id="PTHR43625">
    <property type="entry name" value="AFLATOXIN B1 ALDEHYDE REDUCTASE"/>
    <property type="match status" value="1"/>
</dbReference>
<reference evidence="3 4" key="1">
    <citation type="submission" date="2015-09" db="EMBL/GenBank/DDBJ databases">
        <title>Host preference determinants of Valsa canker pathogens revealed by comparative genomics.</title>
        <authorList>
            <person name="Yin Z."/>
            <person name="Huang L."/>
        </authorList>
    </citation>
    <scope>NUCLEOTIDE SEQUENCE [LARGE SCALE GENOMIC DNA]</scope>
    <source>
        <strain evidence="3 4">SXYLt</strain>
    </source>
</reference>
<evidence type="ECO:0000256" key="1">
    <source>
        <dbReference type="ARBA" id="ARBA00023002"/>
    </source>
</evidence>
<sequence length="331" mass="35471">MSHSVPKPNVATGYGLMGLTWRPTSAPDEQAFAAMKAAIANGATFWSTSEFYGMPEPTEGLALLHRYFKANPADADKVTLFVKGASDLQTLYPTVSRAGVRTSVENSLRVLGGVKKIDIFGPARSDPSVPLEETLGALKELVDEGKIGGVGLSEVGAKTIEKANAIVPLSLVEVEFSLWSTEILTNGVAATTKKLGIPIVAYSPLGRGFLTGELKSPEDIPEGDIRRYFDRFQPENFNKNLELVQKVQSFAEQKGVTPAQLALAWVRSYSNSSQAGVIIPIPGASSAPRVNENSKVVTLSADDKAKLDSILSQFDVQGGRYNAQLEATLWG</sequence>
<protein>
    <recommendedName>
        <fullName evidence="2">NADP-dependent oxidoreductase domain-containing protein</fullName>
    </recommendedName>
</protein>
<keyword evidence="1" id="KW-0560">Oxidoreductase</keyword>